<evidence type="ECO:0000259" key="1">
    <source>
        <dbReference type="Pfam" id="PF20415"/>
    </source>
</evidence>
<accession>A0A0W0FFB5</accession>
<proteinExistence type="predicted"/>
<dbReference type="InterPro" id="IPR046522">
    <property type="entry name" value="DUF6699"/>
</dbReference>
<dbReference type="EMBL" id="LATX01002019">
    <property type="protein sequence ID" value="KTB35024.1"/>
    <property type="molecule type" value="Genomic_DNA"/>
</dbReference>
<dbReference type="Pfam" id="PF20415">
    <property type="entry name" value="DUF6699"/>
    <property type="match status" value="1"/>
</dbReference>
<dbReference type="eggNOG" id="ENOG502SHDT">
    <property type="taxonomic scope" value="Eukaryota"/>
</dbReference>
<evidence type="ECO:0000313" key="3">
    <source>
        <dbReference type="Proteomes" id="UP000054988"/>
    </source>
</evidence>
<dbReference type="AlphaFoldDB" id="A0A0W0FFB5"/>
<comment type="caution">
    <text evidence="2">The sequence shown here is derived from an EMBL/GenBank/DDBJ whole genome shotgun (WGS) entry which is preliminary data.</text>
</comment>
<name>A0A0W0FFB5_MONRR</name>
<protein>
    <recommendedName>
        <fullName evidence="1">DUF6699 domain-containing protein</fullName>
    </recommendedName>
</protein>
<dbReference type="Proteomes" id="UP000054988">
    <property type="component" value="Unassembled WGS sequence"/>
</dbReference>
<reference evidence="2 3" key="1">
    <citation type="submission" date="2015-12" db="EMBL/GenBank/DDBJ databases">
        <title>Draft genome sequence of Moniliophthora roreri, the causal agent of frosty pod rot of cacao.</title>
        <authorList>
            <person name="Aime M.C."/>
            <person name="Diaz-Valderrama J.R."/>
            <person name="Kijpornyongpan T."/>
            <person name="Phillips-Mora W."/>
        </authorList>
    </citation>
    <scope>NUCLEOTIDE SEQUENCE [LARGE SCALE GENOMIC DNA]</scope>
    <source>
        <strain evidence="2 3">MCA 2952</strain>
    </source>
</reference>
<sequence length="206" mass="23189">MTDIVGNKFAPGAHYGPVLSQTDLYLLKAELELNPLLTSSVPTFHLVFNLATGQTGGFNPAAPGDRELAFTQKDEFATIPRVSQLILITELTPWCTIVKNENGVTLGDICTTVWKEYSEHNITDAEFSSLPVRLQEQVKRAAMSRSVQPSAWGGYGYAPQQIPNRFKRYDWLRDKIFFDRMTKRDSYAKERLGFSAGNIFIMEFVA</sequence>
<organism evidence="2 3">
    <name type="scientific">Moniliophthora roreri</name>
    <name type="common">Frosty pod rot fungus</name>
    <name type="synonym">Monilia roreri</name>
    <dbReference type="NCBI Taxonomy" id="221103"/>
    <lineage>
        <taxon>Eukaryota</taxon>
        <taxon>Fungi</taxon>
        <taxon>Dikarya</taxon>
        <taxon>Basidiomycota</taxon>
        <taxon>Agaricomycotina</taxon>
        <taxon>Agaricomycetes</taxon>
        <taxon>Agaricomycetidae</taxon>
        <taxon>Agaricales</taxon>
        <taxon>Marasmiineae</taxon>
        <taxon>Marasmiaceae</taxon>
        <taxon>Moniliophthora</taxon>
    </lineage>
</organism>
<feature type="domain" description="DUF6699" evidence="1">
    <location>
        <begin position="70"/>
        <end position="183"/>
    </location>
</feature>
<gene>
    <name evidence="2" type="ORF">WG66_12358</name>
</gene>
<evidence type="ECO:0000313" key="2">
    <source>
        <dbReference type="EMBL" id="KTB35024.1"/>
    </source>
</evidence>